<comment type="caution">
    <text evidence="1">The sequence shown here is derived from an EMBL/GenBank/DDBJ whole genome shotgun (WGS) entry which is preliminary data.</text>
</comment>
<gene>
    <name evidence="1" type="ORF">C1645_829930</name>
</gene>
<protein>
    <submittedName>
        <fullName evidence="1">Uncharacterized protein</fullName>
    </submittedName>
</protein>
<dbReference type="AlphaFoldDB" id="A0A397SPN8"/>
<evidence type="ECO:0000313" key="2">
    <source>
        <dbReference type="Proteomes" id="UP000265703"/>
    </source>
</evidence>
<sequence length="222" mass="25335">MSSETSIPYIPASTSTSITGNEMQKIIGREFLKMMKKDFTDIALKARPALRLADFTKKCKDKKLKAFSSYKSLKEVLKKYDIDSNGMDTIPLFSLQTHEIKDFNKHFEHYVKNILFRIKHYGLLVLDNLKSMCNEYVSTILYTVLHIAGNDTGEISQASEVPVTIEFNKKALNKESEEYKLLCNGVKKILNVVVSLLKDKTCAEDDSPSKKKARIEEYCSKK</sequence>
<evidence type="ECO:0000313" key="1">
    <source>
        <dbReference type="EMBL" id="RIA86005.1"/>
    </source>
</evidence>
<name>A0A397SPN8_9GLOM</name>
<organism evidence="1 2">
    <name type="scientific">Glomus cerebriforme</name>
    <dbReference type="NCBI Taxonomy" id="658196"/>
    <lineage>
        <taxon>Eukaryota</taxon>
        <taxon>Fungi</taxon>
        <taxon>Fungi incertae sedis</taxon>
        <taxon>Mucoromycota</taxon>
        <taxon>Glomeromycotina</taxon>
        <taxon>Glomeromycetes</taxon>
        <taxon>Glomerales</taxon>
        <taxon>Glomeraceae</taxon>
        <taxon>Glomus</taxon>
    </lineage>
</organism>
<accession>A0A397SPN8</accession>
<keyword evidence="2" id="KW-1185">Reference proteome</keyword>
<dbReference type="OrthoDB" id="2341968at2759"/>
<proteinExistence type="predicted"/>
<dbReference type="Proteomes" id="UP000265703">
    <property type="component" value="Unassembled WGS sequence"/>
</dbReference>
<dbReference type="EMBL" id="QKYT01000390">
    <property type="protein sequence ID" value="RIA86005.1"/>
    <property type="molecule type" value="Genomic_DNA"/>
</dbReference>
<reference evidence="1 2" key="1">
    <citation type="submission" date="2018-06" db="EMBL/GenBank/DDBJ databases">
        <title>Comparative genomics reveals the genomic features of Rhizophagus irregularis, R. cerebriforme, R. diaphanum and Gigaspora rosea, and their symbiotic lifestyle signature.</title>
        <authorList>
            <person name="Morin E."/>
            <person name="San Clemente H."/>
            <person name="Chen E.C.H."/>
            <person name="De La Providencia I."/>
            <person name="Hainaut M."/>
            <person name="Kuo A."/>
            <person name="Kohler A."/>
            <person name="Murat C."/>
            <person name="Tang N."/>
            <person name="Roy S."/>
            <person name="Loubradou J."/>
            <person name="Henrissat B."/>
            <person name="Grigoriev I.V."/>
            <person name="Corradi N."/>
            <person name="Roux C."/>
            <person name="Martin F.M."/>
        </authorList>
    </citation>
    <scope>NUCLEOTIDE SEQUENCE [LARGE SCALE GENOMIC DNA]</scope>
    <source>
        <strain evidence="1 2">DAOM 227022</strain>
    </source>
</reference>